<proteinExistence type="predicted"/>
<dbReference type="Proteomes" id="UP000499080">
    <property type="component" value="Unassembled WGS sequence"/>
</dbReference>
<protein>
    <submittedName>
        <fullName evidence="1">Uncharacterized protein</fullName>
    </submittedName>
</protein>
<organism evidence="1 2">
    <name type="scientific">Araneus ventricosus</name>
    <name type="common">Orbweaver spider</name>
    <name type="synonym">Epeira ventricosa</name>
    <dbReference type="NCBI Taxonomy" id="182803"/>
    <lineage>
        <taxon>Eukaryota</taxon>
        <taxon>Metazoa</taxon>
        <taxon>Ecdysozoa</taxon>
        <taxon>Arthropoda</taxon>
        <taxon>Chelicerata</taxon>
        <taxon>Arachnida</taxon>
        <taxon>Araneae</taxon>
        <taxon>Araneomorphae</taxon>
        <taxon>Entelegynae</taxon>
        <taxon>Araneoidea</taxon>
        <taxon>Araneidae</taxon>
        <taxon>Araneus</taxon>
    </lineage>
</organism>
<gene>
    <name evidence="1" type="ORF">AVEN_202102_1</name>
</gene>
<dbReference type="AlphaFoldDB" id="A0A4Y2QDF5"/>
<sequence>MVCRVETESLEVAGEGPMASGELDALSFNDHLLRIIPRQPIDCLWKGDDVNLMLRNGRPTCAMQIRRLISTCTKHFDSSCNCPICSTHRPHILRTGLIFYAQASYFTHRPHVIRDNIKMHFCHGQPRF</sequence>
<evidence type="ECO:0000313" key="2">
    <source>
        <dbReference type="Proteomes" id="UP000499080"/>
    </source>
</evidence>
<name>A0A4Y2QDF5_ARAVE</name>
<reference evidence="1 2" key="1">
    <citation type="journal article" date="2019" name="Sci. Rep.">
        <title>Orb-weaving spider Araneus ventricosus genome elucidates the spidroin gene catalogue.</title>
        <authorList>
            <person name="Kono N."/>
            <person name="Nakamura H."/>
            <person name="Ohtoshi R."/>
            <person name="Moran D.A.P."/>
            <person name="Shinohara A."/>
            <person name="Yoshida Y."/>
            <person name="Fujiwara M."/>
            <person name="Mori M."/>
            <person name="Tomita M."/>
            <person name="Arakawa K."/>
        </authorList>
    </citation>
    <scope>NUCLEOTIDE SEQUENCE [LARGE SCALE GENOMIC DNA]</scope>
</reference>
<comment type="caution">
    <text evidence="1">The sequence shown here is derived from an EMBL/GenBank/DDBJ whole genome shotgun (WGS) entry which is preliminary data.</text>
</comment>
<keyword evidence="2" id="KW-1185">Reference proteome</keyword>
<accession>A0A4Y2QDF5</accession>
<dbReference type="EMBL" id="BGPR01013447">
    <property type="protein sequence ID" value="GBN60677.1"/>
    <property type="molecule type" value="Genomic_DNA"/>
</dbReference>
<evidence type="ECO:0000313" key="1">
    <source>
        <dbReference type="EMBL" id="GBN60677.1"/>
    </source>
</evidence>